<comment type="caution">
    <text evidence="10">The sequence shown here is derived from an EMBL/GenBank/DDBJ whole genome shotgun (WGS) entry which is preliminary data.</text>
</comment>
<reference evidence="10 11" key="1">
    <citation type="submission" date="2020-08" db="EMBL/GenBank/DDBJ databases">
        <title>Genomic Encyclopedia of Type Strains, Phase IV (KMG-IV): sequencing the most valuable type-strain genomes for metagenomic binning, comparative biology and taxonomic classification.</title>
        <authorList>
            <person name="Goeker M."/>
        </authorList>
    </citation>
    <scope>NUCLEOTIDE SEQUENCE [LARGE SCALE GENOMIC DNA]</scope>
    <source>
        <strain evidence="10 11">DSM 103462</strain>
    </source>
</reference>
<dbReference type="CDD" id="cd06261">
    <property type="entry name" value="TM_PBP2"/>
    <property type="match status" value="1"/>
</dbReference>
<dbReference type="EMBL" id="JACHFQ010000002">
    <property type="protein sequence ID" value="MBB5225364.1"/>
    <property type="molecule type" value="Genomic_DNA"/>
</dbReference>
<feature type="transmembrane region" description="Helical" evidence="8">
    <location>
        <begin position="156"/>
        <end position="178"/>
    </location>
</feature>
<name>A0A7W8LLF2_9SPIR</name>
<dbReference type="Proteomes" id="UP000518887">
    <property type="component" value="Unassembled WGS sequence"/>
</dbReference>
<dbReference type="PROSITE" id="PS50928">
    <property type="entry name" value="ABC_TM1"/>
    <property type="match status" value="1"/>
</dbReference>
<feature type="transmembrane region" description="Helical" evidence="8">
    <location>
        <begin position="27"/>
        <end position="48"/>
    </location>
</feature>
<evidence type="ECO:0000256" key="7">
    <source>
        <dbReference type="ARBA" id="ARBA00023136"/>
    </source>
</evidence>
<dbReference type="PANTHER" id="PTHR30450:SF1">
    <property type="entry name" value="D-METHIONINE TRANSPORT SYSTEM PERMEASE PROTEIN METI-RELATED"/>
    <property type="match status" value="1"/>
</dbReference>
<dbReference type="PANTHER" id="PTHR30450">
    <property type="entry name" value="ABC TRANSPORTER PERMEASE"/>
    <property type="match status" value="1"/>
</dbReference>
<dbReference type="InterPro" id="IPR000515">
    <property type="entry name" value="MetI-like"/>
</dbReference>
<evidence type="ECO:0000256" key="5">
    <source>
        <dbReference type="ARBA" id="ARBA00022692"/>
    </source>
</evidence>
<feature type="domain" description="ABC transmembrane type-1" evidence="9">
    <location>
        <begin position="23"/>
        <end position="214"/>
    </location>
</feature>
<evidence type="ECO:0000313" key="11">
    <source>
        <dbReference type="Proteomes" id="UP000518887"/>
    </source>
</evidence>
<keyword evidence="7 8" id="KW-0472">Membrane</keyword>
<evidence type="ECO:0000256" key="2">
    <source>
        <dbReference type="ARBA" id="ARBA00007069"/>
    </source>
</evidence>
<dbReference type="GO" id="GO:0005886">
    <property type="term" value="C:plasma membrane"/>
    <property type="evidence" value="ECO:0007669"/>
    <property type="project" value="UniProtKB-SubCell"/>
</dbReference>
<dbReference type="Pfam" id="PF00528">
    <property type="entry name" value="BPD_transp_1"/>
    <property type="match status" value="1"/>
</dbReference>
<organism evidence="10 11">
    <name type="scientific">Treponema ruminis</name>
    <dbReference type="NCBI Taxonomy" id="744515"/>
    <lineage>
        <taxon>Bacteria</taxon>
        <taxon>Pseudomonadati</taxon>
        <taxon>Spirochaetota</taxon>
        <taxon>Spirochaetia</taxon>
        <taxon>Spirochaetales</taxon>
        <taxon>Treponemataceae</taxon>
        <taxon>Treponema</taxon>
    </lineage>
</organism>
<feature type="transmembrane region" description="Helical" evidence="8">
    <location>
        <begin position="198"/>
        <end position="217"/>
    </location>
</feature>
<dbReference type="AlphaFoldDB" id="A0A7W8LLF2"/>
<keyword evidence="11" id="KW-1185">Reference proteome</keyword>
<evidence type="ECO:0000256" key="3">
    <source>
        <dbReference type="ARBA" id="ARBA00022448"/>
    </source>
</evidence>
<dbReference type="RefSeq" id="WP_184657577.1">
    <property type="nucleotide sequence ID" value="NZ_CP031518.1"/>
</dbReference>
<keyword evidence="4" id="KW-1003">Cell membrane</keyword>
<dbReference type="InterPro" id="IPR051322">
    <property type="entry name" value="AA_ABC_Transporter_Permease"/>
</dbReference>
<accession>A0A7W8LLF2</accession>
<feature type="transmembrane region" description="Helical" evidence="8">
    <location>
        <begin position="69"/>
        <end position="86"/>
    </location>
</feature>
<evidence type="ECO:0000256" key="6">
    <source>
        <dbReference type="ARBA" id="ARBA00022989"/>
    </source>
</evidence>
<proteinExistence type="inferred from homology"/>
<comment type="similarity">
    <text evidence="2">Belongs to the binding-protein-dependent transport system permease family. CysTW subfamily.</text>
</comment>
<keyword evidence="3 8" id="KW-0813">Transport</keyword>
<gene>
    <name evidence="10" type="ORF">HNP76_000708</name>
</gene>
<sequence length="226" mass="24550">MIDFIETILPNVAKHPERFFNGFLETLVMVLWSGSISFVLGLLIGITITVTKKGGILENRVVYQILDKLINLFRSIPFIILLTGVMPLSRLLMGTAIGVRGAIVPLVFGCVPFFSRQVETALAEVDGGLIEAAESMGLSPFDIIFRVYLRESVGPLVRGTTITLVSLIGLTAMAGAVGAGGLGNYAIMYGHDRNQLDVTWLTIVVLVIVVNLIQTGGNRIVRKNRH</sequence>
<feature type="transmembrane region" description="Helical" evidence="8">
    <location>
        <begin position="92"/>
        <end position="114"/>
    </location>
</feature>
<evidence type="ECO:0000256" key="1">
    <source>
        <dbReference type="ARBA" id="ARBA00004651"/>
    </source>
</evidence>
<evidence type="ECO:0000259" key="9">
    <source>
        <dbReference type="PROSITE" id="PS50928"/>
    </source>
</evidence>
<keyword evidence="5 8" id="KW-0812">Transmembrane</keyword>
<evidence type="ECO:0000256" key="4">
    <source>
        <dbReference type="ARBA" id="ARBA00022475"/>
    </source>
</evidence>
<keyword evidence="6 8" id="KW-1133">Transmembrane helix</keyword>
<protein>
    <submittedName>
        <fullName evidence="10">D-methionine transport system permease protein</fullName>
    </submittedName>
</protein>
<dbReference type="SUPFAM" id="SSF161098">
    <property type="entry name" value="MetI-like"/>
    <property type="match status" value="1"/>
</dbReference>
<evidence type="ECO:0000256" key="8">
    <source>
        <dbReference type="RuleBase" id="RU363032"/>
    </source>
</evidence>
<comment type="subcellular location">
    <subcellularLocation>
        <location evidence="1 8">Cell membrane</location>
        <topology evidence="1 8">Multi-pass membrane protein</topology>
    </subcellularLocation>
</comment>
<dbReference type="GO" id="GO:0048473">
    <property type="term" value="P:D-methionine transmembrane transport"/>
    <property type="evidence" value="ECO:0007669"/>
    <property type="project" value="TreeGrafter"/>
</dbReference>
<dbReference type="FunFam" id="1.10.3720.10:FF:000002">
    <property type="entry name" value="D-methionine ABC transporter permease MetI"/>
    <property type="match status" value="1"/>
</dbReference>
<dbReference type="InterPro" id="IPR035906">
    <property type="entry name" value="MetI-like_sf"/>
</dbReference>
<dbReference type="Gene3D" id="1.10.3720.10">
    <property type="entry name" value="MetI-like"/>
    <property type="match status" value="1"/>
</dbReference>
<evidence type="ECO:0000313" key="10">
    <source>
        <dbReference type="EMBL" id="MBB5225364.1"/>
    </source>
</evidence>